<dbReference type="AlphaFoldDB" id="F8F4I3"/>
<dbReference type="InterPro" id="IPR035965">
    <property type="entry name" value="PAS-like_dom_sf"/>
</dbReference>
<feature type="domain" description="PAS" evidence="4">
    <location>
        <begin position="470"/>
        <end position="522"/>
    </location>
</feature>
<feature type="domain" description="Histidine kinase/HSP90-like ATPase" evidence="5">
    <location>
        <begin position="630"/>
        <end position="755"/>
    </location>
</feature>
<feature type="transmembrane region" description="Helical" evidence="2">
    <location>
        <begin position="213"/>
        <end position="235"/>
    </location>
</feature>
<evidence type="ECO:0000259" key="4">
    <source>
        <dbReference type="Pfam" id="PF13188"/>
    </source>
</evidence>
<dbReference type="RefSeq" id="WP_013969908.1">
    <property type="nucleotide sequence ID" value="NC_015732.1"/>
</dbReference>
<feature type="domain" description="7TM-DISM receptor extracellular" evidence="3">
    <location>
        <begin position="214"/>
        <end position="350"/>
    </location>
</feature>
<keyword evidence="2" id="KW-1133">Transmembrane helix</keyword>
<protein>
    <submittedName>
        <fullName evidence="6">Diverse 7TM receptor transmembrane region</fullName>
    </submittedName>
</protein>
<reference evidence="7" key="1">
    <citation type="journal article" date="2013" name="Stand. Genomic Sci.">
        <title>Genome sequence of the thermophilic fresh-water bacterium Spirochaeta caldaria type strain (H1(T)), reclassification of Spirochaeta caldaria, Spirochaeta stenostrepta, and Spirochaeta zuelzerae in the genus Treponema as Treponema caldaria comb. nov., Treponema stenostrepta comb. nov., and Treponema zuelzerae comb. nov., and emendation of the genus Treponema.</title>
        <authorList>
            <person name="Abt B."/>
            <person name="Goker M."/>
            <person name="Scheuner C."/>
            <person name="Han C."/>
            <person name="Lu M."/>
            <person name="Misra M."/>
            <person name="Lapidus A."/>
            <person name="Nolan M."/>
            <person name="Lucas S."/>
            <person name="Hammon N."/>
            <person name="Deshpande S."/>
            <person name="Cheng J.F."/>
            <person name="Tapia R."/>
            <person name="Goodwin L.A."/>
            <person name="Pitluck S."/>
            <person name="Liolios K."/>
            <person name="Pagani I."/>
            <person name="Ivanova N."/>
            <person name="Mavromatis K."/>
            <person name="Mikhailova N."/>
            <person name="Huntemann M."/>
            <person name="Pati A."/>
            <person name="Chen A."/>
            <person name="Palaniappan K."/>
            <person name="Land M."/>
            <person name="Hauser L."/>
            <person name="Jeffries C.D."/>
            <person name="Rohde M."/>
            <person name="Spring S."/>
            <person name="Gronow S."/>
            <person name="Detter J.C."/>
            <person name="Bristow J."/>
            <person name="Eisen J.A."/>
            <person name="Markowitz V."/>
            <person name="Hugenholtz P."/>
            <person name="Kyrpides N.C."/>
            <person name="Woyke T."/>
            <person name="Klenk H.P."/>
        </authorList>
    </citation>
    <scope>NUCLEOTIDE SEQUENCE</scope>
    <source>
        <strain evidence="7">ATCC 51460 / DSM 7334 / H1</strain>
    </source>
</reference>
<evidence type="ECO:0000259" key="5">
    <source>
        <dbReference type="Pfam" id="PF13581"/>
    </source>
</evidence>
<dbReference type="Proteomes" id="UP000000503">
    <property type="component" value="Chromosome"/>
</dbReference>
<feature type="transmembrane region" description="Helical" evidence="2">
    <location>
        <begin position="307"/>
        <end position="326"/>
    </location>
</feature>
<gene>
    <name evidence="6" type="ordered locus">Spica_2526</name>
</gene>
<dbReference type="Pfam" id="PF07695">
    <property type="entry name" value="7TMR-DISM_7TM"/>
    <property type="match status" value="1"/>
</dbReference>
<dbReference type="InterPro" id="IPR050267">
    <property type="entry name" value="Anti-sigma-factor_SerPK"/>
</dbReference>
<dbReference type="CDD" id="cd16936">
    <property type="entry name" value="HATPase_RsbW-like"/>
    <property type="match status" value="1"/>
</dbReference>
<dbReference type="PANTHER" id="PTHR35526">
    <property type="entry name" value="ANTI-SIGMA-F FACTOR RSBW-RELATED"/>
    <property type="match status" value="1"/>
</dbReference>
<keyword evidence="6" id="KW-0675">Receptor</keyword>
<keyword evidence="2" id="KW-0472">Membrane</keyword>
<evidence type="ECO:0000256" key="1">
    <source>
        <dbReference type="ARBA" id="ARBA00022527"/>
    </source>
</evidence>
<sequence length="762" mass="87881">MKLKLVPRIFLFQALLFSSIYLYALPSIPNTSAFFIDLNTLPIYVHLGFNQRLISSVPDTNDTAWQVFPPTPEGPRIVRYLEIDGIPKKKFLSITTYKPIETTFVIPFMVNTKTLTGIVPGLHLASIGDNWEIYLNGTLIKSELHLNSTGSITSHRSYRDVYLPINPDLFVDGQNIIAFRIIGEPTNTPVGFFFSQPYVITDYTSIEASNNDVWKFALCAIYIFIGLYHIVLYLFRLQDRYNLFYGFFSIDLGLYFFARIHTVYQFIPDSVLLMKLEFITLYMVMPSVSAFIETLSINKTRWGTRIMAMYCGILSLGTIFSSLAFAHDLLKIWQYSALFIVFYIFGYAVLWDFFSTAFRRWKRTAQVNNHSGFGGQIWHDLIKTPLGNVAIGASILFATALFDILDSIFFLTDAVLSRYGLFIFTIGSALILANRYGFLFKQLNYANVNLEERINDLSVAKATAERNERKYRSLFNGTKDPIALLDKDFRFKECNGAGIDYFNLEGVDLSYTSEKTPKLTDLLYEDQREHISLAERFESIRERLLTSKQIVEVQAQMRSPLGEFKSCSLRMESIKTSDELEILVRVIPDIQNELVHAFIEGRERFEIENTLTAADEISRHICINLGKYMPQEDANFAMVCVREIIINAIEHGNLEITFDEKSKAQRERRYFEFLQERKDVPQYKDRRVQVEYSITPQRALFRVTDEGKGFDHRTFLKRVANPSPEILEHGRGLFMTLAAFDRVVYNDKGNQVTLEKRFTVKT</sequence>
<dbReference type="Pfam" id="PF13188">
    <property type="entry name" value="PAS_8"/>
    <property type="match status" value="1"/>
</dbReference>
<dbReference type="KEGG" id="scd:Spica_2526"/>
<name>F8F4I3_GRAC1</name>
<dbReference type="InterPro" id="IPR036890">
    <property type="entry name" value="HATPase_C_sf"/>
</dbReference>
<evidence type="ECO:0000313" key="7">
    <source>
        <dbReference type="Proteomes" id="UP000000503"/>
    </source>
</evidence>
<dbReference type="EMBL" id="CP002868">
    <property type="protein sequence ID" value="AEJ20630.1"/>
    <property type="molecule type" value="Genomic_DNA"/>
</dbReference>
<dbReference type="SUPFAM" id="SSF55785">
    <property type="entry name" value="PYP-like sensor domain (PAS domain)"/>
    <property type="match status" value="1"/>
</dbReference>
<feature type="transmembrane region" description="Helical" evidence="2">
    <location>
        <begin position="332"/>
        <end position="354"/>
    </location>
</feature>
<dbReference type="STRING" id="744872.Spica_2526"/>
<feature type="transmembrane region" description="Helical" evidence="2">
    <location>
        <begin position="389"/>
        <end position="410"/>
    </location>
</feature>
<feature type="transmembrane region" description="Helical" evidence="2">
    <location>
        <begin position="416"/>
        <end position="433"/>
    </location>
</feature>
<proteinExistence type="predicted"/>
<keyword evidence="2 6" id="KW-0812">Transmembrane</keyword>
<keyword evidence="7" id="KW-1185">Reference proteome</keyword>
<evidence type="ECO:0000256" key="2">
    <source>
        <dbReference type="SAM" id="Phobius"/>
    </source>
</evidence>
<evidence type="ECO:0000313" key="6">
    <source>
        <dbReference type="EMBL" id="AEJ20630.1"/>
    </source>
</evidence>
<feature type="transmembrane region" description="Helical" evidence="2">
    <location>
        <begin position="278"/>
        <end position="295"/>
    </location>
</feature>
<dbReference type="PANTHER" id="PTHR35526:SF3">
    <property type="entry name" value="ANTI-SIGMA-F FACTOR RSBW"/>
    <property type="match status" value="1"/>
</dbReference>
<dbReference type="InterPro" id="IPR003594">
    <property type="entry name" value="HATPase_dom"/>
</dbReference>
<evidence type="ECO:0000259" key="3">
    <source>
        <dbReference type="Pfam" id="PF07695"/>
    </source>
</evidence>
<dbReference type="Gene3D" id="3.30.565.10">
    <property type="entry name" value="Histidine kinase-like ATPase, C-terminal domain"/>
    <property type="match status" value="1"/>
</dbReference>
<dbReference type="InterPro" id="IPR011623">
    <property type="entry name" value="7TMR_DISM_rcpt_extracell_dom1"/>
</dbReference>
<dbReference type="eggNOG" id="COG2172">
    <property type="taxonomic scope" value="Bacteria"/>
</dbReference>
<dbReference type="Gene3D" id="3.30.450.20">
    <property type="entry name" value="PAS domain"/>
    <property type="match status" value="1"/>
</dbReference>
<dbReference type="GO" id="GO:0004674">
    <property type="term" value="F:protein serine/threonine kinase activity"/>
    <property type="evidence" value="ECO:0007669"/>
    <property type="project" value="UniProtKB-KW"/>
</dbReference>
<dbReference type="InterPro" id="IPR000014">
    <property type="entry name" value="PAS"/>
</dbReference>
<dbReference type="Pfam" id="PF13581">
    <property type="entry name" value="HATPase_c_2"/>
    <property type="match status" value="1"/>
</dbReference>
<feature type="transmembrane region" description="Helical" evidence="2">
    <location>
        <begin position="242"/>
        <end position="258"/>
    </location>
</feature>
<organism evidence="6 7">
    <name type="scientific">Gracilinema caldarium (strain ATCC 51460 / DSM 7334 / H1)</name>
    <name type="common">Treponema caldarium</name>
    <dbReference type="NCBI Taxonomy" id="744872"/>
    <lineage>
        <taxon>Bacteria</taxon>
        <taxon>Pseudomonadati</taxon>
        <taxon>Spirochaetota</taxon>
        <taxon>Spirochaetia</taxon>
        <taxon>Spirochaetales</taxon>
        <taxon>Breznakiellaceae</taxon>
        <taxon>Gracilinema</taxon>
    </lineage>
</organism>
<keyword evidence="1" id="KW-0723">Serine/threonine-protein kinase</keyword>
<keyword evidence="1" id="KW-0808">Transferase</keyword>
<dbReference type="eggNOG" id="COG2208">
    <property type="taxonomic scope" value="Bacteria"/>
</dbReference>
<dbReference type="SUPFAM" id="SSF55874">
    <property type="entry name" value="ATPase domain of HSP90 chaperone/DNA topoisomerase II/histidine kinase"/>
    <property type="match status" value="1"/>
</dbReference>
<accession>F8F4I3</accession>
<dbReference type="HOGENOM" id="CLU_369122_0_0_12"/>
<keyword evidence="1" id="KW-0418">Kinase</keyword>